<dbReference type="EMBL" id="UINC01163880">
    <property type="protein sequence ID" value="SVD64425.1"/>
    <property type="molecule type" value="Genomic_DNA"/>
</dbReference>
<accession>A0A382X1H8</accession>
<name>A0A382X1H8_9ZZZZ</name>
<dbReference type="InterPro" id="IPR001967">
    <property type="entry name" value="Peptidase_S11_N"/>
</dbReference>
<dbReference type="GO" id="GO:0009002">
    <property type="term" value="F:serine-type D-Ala-D-Ala carboxypeptidase activity"/>
    <property type="evidence" value="ECO:0007669"/>
    <property type="project" value="InterPro"/>
</dbReference>
<feature type="domain" description="Peptidase S11 D-alanyl-D-alanine carboxypeptidase A N-terminal" evidence="1">
    <location>
        <begin position="21"/>
        <end position="66"/>
    </location>
</feature>
<gene>
    <name evidence="2" type="ORF">METZ01_LOCUS417279</name>
</gene>
<sequence>MQFIFLFIFLFFLSSISYAVDTKSEQAIVIDYDTNEILFEKKANQIISPASMTKIMTVYAAFDRIEKT</sequence>
<protein>
    <recommendedName>
        <fullName evidence="1">Peptidase S11 D-alanyl-D-alanine carboxypeptidase A N-terminal domain-containing protein</fullName>
    </recommendedName>
</protein>
<feature type="non-terminal residue" evidence="2">
    <location>
        <position position="68"/>
    </location>
</feature>
<dbReference type="Gene3D" id="3.40.710.10">
    <property type="entry name" value="DD-peptidase/beta-lactamase superfamily"/>
    <property type="match status" value="1"/>
</dbReference>
<dbReference type="InterPro" id="IPR012338">
    <property type="entry name" value="Beta-lactam/transpept-like"/>
</dbReference>
<evidence type="ECO:0000313" key="2">
    <source>
        <dbReference type="EMBL" id="SVD64425.1"/>
    </source>
</evidence>
<dbReference type="AlphaFoldDB" id="A0A382X1H8"/>
<dbReference type="Pfam" id="PF00768">
    <property type="entry name" value="Peptidase_S11"/>
    <property type="match status" value="1"/>
</dbReference>
<dbReference type="GO" id="GO:0006508">
    <property type="term" value="P:proteolysis"/>
    <property type="evidence" value="ECO:0007669"/>
    <property type="project" value="InterPro"/>
</dbReference>
<reference evidence="2" key="1">
    <citation type="submission" date="2018-05" db="EMBL/GenBank/DDBJ databases">
        <authorList>
            <person name="Lanie J.A."/>
            <person name="Ng W.-L."/>
            <person name="Kazmierczak K.M."/>
            <person name="Andrzejewski T.M."/>
            <person name="Davidsen T.M."/>
            <person name="Wayne K.J."/>
            <person name="Tettelin H."/>
            <person name="Glass J.I."/>
            <person name="Rusch D."/>
            <person name="Podicherti R."/>
            <person name="Tsui H.-C.T."/>
            <person name="Winkler M.E."/>
        </authorList>
    </citation>
    <scope>NUCLEOTIDE SEQUENCE</scope>
</reference>
<evidence type="ECO:0000259" key="1">
    <source>
        <dbReference type="Pfam" id="PF00768"/>
    </source>
</evidence>
<dbReference type="SUPFAM" id="SSF56601">
    <property type="entry name" value="beta-lactamase/transpeptidase-like"/>
    <property type="match status" value="1"/>
</dbReference>
<proteinExistence type="predicted"/>
<organism evidence="2">
    <name type="scientific">marine metagenome</name>
    <dbReference type="NCBI Taxonomy" id="408172"/>
    <lineage>
        <taxon>unclassified sequences</taxon>
        <taxon>metagenomes</taxon>
        <taxon>ecological metagenomes</taxon>
    </lineage>
</organism>